<comment type="caution">
    <text evidence="2">The sequence shown here is derived from an EMBL/GenBank/DDBJ whole genome shotgun (WGS) entry which is preliminary data.</text>
</comment>
<evidence type="ECO:0000259" key="1">
    <source>
        <dbReference type="Pfam" id="PF13383"/>
    </source>
</evidence>
<dbReference type="AlphaFoldDB" id="A0AAV4F9B9"/>
<dbReference type="Proteomes" id="UP000762676">
    <property type="component" value="Unassembled WGS sequence"/>
</dbReference>
<evidence type="ECO:0000313" key="2">
    <source>
        <dbReference type="EMBL" id="GFR69564.1"/>
    </source>
</evidence>
<dbReference type="InterPro" id="IPR026913">
    <property type="entry name" value="METTL24"/>
</dbReference>
<proteinExistence type="predicted"/>
<keyword evidence="2" id="KW-0808">Transferase</keyword>
<dbReference type="Pfam" id="PF13383">
    <property type="entry name" value="Methyltransf_22"/>
    <property type="match status" value="1"/>
</dbReference>
<dbReference type="GO" id="GO:0032259">
    <property type="term" value="P:methylation"/>
    <property type="evidence" value="ECO:0007669"/>
    <property type="project" value="UniProtKB-KW"/>
</dbReference>
<dbReference type="EMBL" id="BMAT01007711">
    <property type="protein sequence ID" value="GFR69564.1"/>
    <property type="molecule type" value="Genomic_DNA"/>
</dbReference>
<sequence>MTYSKKTPFEDNHRKDQRQLSFLRRNSISHKLANIDIDQQMNDTQVALTLHSYLDNQDTVCRRKIRMGDMDDGGWEICDDEDVRPVPPCIIYSLGIGKDWTFDEDASRLYGCHVFSFDPSLGLEKHDRTPHIHFYPWGVGGETRVNGKGWPMFTLGDVKKKLGHENKVIDIVKMDIESSEWSALPEMLSSRELDSVRQLFVEYHVVFPASHRKSLKTIQAVEGDGWRKFYVHKNIHCARKQEGFPVRRTSCYEVMYLRSKEGV</sequence>
<organism evidence="2 3">
    <name type="scientific">Elysia marginata</name>
    <dbReference type="NCBI Taxonomy" id="1093978"/>
    <lineage>
        <taxon>Eukaryota</taxon>
        <taxon>Metazoa</taxon>
        <taxon>Spiralia</taxon>
        <taxon>Lophotrochozoa</taxon>
        <taxon>Mollusca</taxon>
        <taxon>Gastropoda</taxon>
        <taxon>Heterobranchia</taxon>
        <taxon>Euthyneura</taxon>
        <taxon>Panpulmonata</taxon>
        <taxon>Sacoglossa</taxon>
        <taxon>Placobranchoidea</taxon>
        <taxon>Plakobranchidae</taxon>
        <taxon>Elysia</taxon>
    </lineage>
</organism>
<feature type="domain" description="Methyltransferase" evidence="1">
    <location>
        <begin position="49"/>
        <end position="235"/>
    </location>
</feature>
<name>A0AAV4F9B9_9GAST</name>
<reference evidence="2 3" key="1">
    <citation type="journal article" date="2021" name="Elife">
        <title>Chloroplast acquisition without the gene transfer in kleptoplastic sea slugs, Plakobranchus ocellatus.</title>
        <authorList>
            <person name="Maeda T."/>
            <person name="Takahashi S."/>
            <person name="Yoshida T."/>
            <person name="Shimamura S."/>
            <person name="Takaki Y."/>
            <person name="Nagai Y."/>
            <person name="Toyoda A."/>
            <person name="Suzuki Y."/>
            <person name="Arimoto A."/>
            <person name="Ishii H."/>
            <person name="Satoh N."/>
            <person name="Nishiyama T."/>
            <person name="Hasebe M."/>
            <person name="Maruyama T."/>
            <person name="Minagawa J."/>
            <person name="Obokata J."/>
            <person name="Shigenobu S."/>
        </authorList>
    </citation>
    <scope>NUCLEOTIDE SEQUENCE [LARGE SCALE GENOMIC DNA]</scope>
</reference>
<gene>
    <name evidence="2" type="ORF">ElyMa_003760800</name>
</gene>
<dbReference type="GO" id="GO:0008168">
    <property type="term" value="F:methyltransferase activity"/>
    <property type="evidence" value="ECO:0007669"/>
    <property type="project" value="UniProtKB-KW"/>
</dbReference>
<protein>
    <submittedName>
        <fullName evidence="2">Methyltransferase-like protein 24</fullName>
    </submittedName>
</protein>
<dbReference type="InterPro" id="IPR025714">
    <property type="entry name" value="Methyltranfer_dom"/>
</dbReference>
<evidence type="ECO:0000313" key="3">
    <source>
        <dbReference type="Proteomes" id="UP000762676"/>
    </source>
</evidence>
<keyword evidence="2" id="KW-0489">Methyltransferase</keyword>
<keyword evidence="3" id="KW-1185">Reference proteome</keyword>
<dbReference type="PANTHER" id="PTHR32026:SF10">
    <property type="entry name" value="METHYLTRANSFERASE-LIKE PROTEIN 24-RELATED"/>
    <property type="match status" value="1"/>
</dbReference>
<accession>A0AAV4F9B9</accession>
<dbReference type="PANTHER" id="PTHR32026">
    <property type="entry name" value="METHYLTRANSFERASE-LIKE PROTEIN 24"/>
    <property type="match status" value="1"/>
</dbReference>